<keyword evidence="3" id="KW-0408">Iron</keyword>
<evidence type="ECO:0000313" key="6">
    <source>
        <dbReference type="EMBL" id="HJB56983.1"/>
    </source>
</evidence>
<evidence type="ECO:0000313" key="7">
    <source>
        <dbReference type="Proteomes" id="UP000824208"/>
    </source>
</evidence>
<dbReference type="Pfam" id="PF13187">
    <property type="entry name" value="Fer4_9"/>
    <property type="match status" value="1"/>
</dbReference>
<sequence>MNYLLLFSPTGGTAAAAEALCSAWDGPWETIDLTDRSAGFRRSFAPEDLVLAAVPSFGGRVPALAGARLAQMEGNGASAVLLCVYGNRAFEDTLVELEDLLTSAGFRCRAAAAAVAQHSVVPQIAAGRPDGADRAQLQDFGRRICSALSGAAEATPSLPGNRPYKERGGGGMVPQAGEACVRCGACARRCPAGAIDSAGPSQTDEDKCISCMRCVALCPRHARQLPAPKLAAVTQMLSQTAAGRRENELFL</sequence>
<name>A0A9D2S4T6_9FIRM</name>
<feature type="domain" description="4Fe-4S ferredoxin-type" evidence="5">
    <location>
        <begin position="199"/>
        <end position="228"/>
    </location>
</feature>
<dbReference type="Proteomes" id="UP000824208">
    <property type="component" value="Unassembled WGS sequence"/>
</dbReference>
<dbReference type="GO" id="GO:0046872">
    <property type="term" value="F:metal ion binding"/>
    <property type="evidence" value="ECO:0007669"/>
    <property type="project" value="UniProtKB-KW"/>
</dbReference>
<evidence type="ECO:0000259" key="5">
    <source>
        <dbReference type="PROSITE" id="PS51379"/>
    </source>
</evidence>
<keyword evidence="4" id="KW-0411">Iron-sulfur</keyword>
<organism evidence="6 7">
    <name type="scientific">Candidatus Flavonifractor intestinipullorum</name>
    <dbReference type="NCBI Taxonomy" id="2838587"/>
    <lineage>
        <taxon>Bacteria</taxon>
        <taxon>Bacillati</taxon>
        <taxon>Bacillota</taxon>
        <taxon>Clostridia</taxon>
        <taxon>Eubacteriales</taxon>
        <taxon>Oscillospiraceae</taxon>
        <taxon>Flavonifractor</taxon>
    </lineage>
</organism>
<dbReference type="PROSITE" id="PS00198">
    <property type="entry name" value="4FE4S_FER_1"/>
    <property type="match status" value="1"/>
</dbReference>
<keyword evidence="2" id="KW-0479">Metal-binding</keyword>
<dbReference type="PANTHER" id="PTHR43687:SF1">
    <property type="entry name" value="FERREDOXIN III"/>
    <property type="match status" value="1"/>
</dbReference>
<reference evidence="6" key="2">
    <citation type="submission" date="2021-04" db="EMBL/GenBank/DDBJ databases">
        <authorList>
            <person name="Gilroy R."/>
        </authorList>
    </citation>
    <scope>NUCLEOTIDE SEQUENCE</scope>
    <source>
        <strain evidence="6">CHK189-11263</strain>
    </source>
</reference>
<feature type="domain" description="4Fe-4S ferredoxin-type" evidence="5">
    <location>
        <begin position="170"/>
        <end position="196"/>
    </location>
</feature>
<dbReference type="SUPFAM" id="SSF52218">
    <property type="entry name" value="Flavoproteins"/>
    <property type="match status" value="1"/>
</dbReference>
<reference evidence="6" key="1">
    <citation type="journal article" date="2021" name="PeerJ">
        <title>Extensive microbial diversity within the chicken gut microbiome revealed by metagenomics and culture.</title>
        <authorList>
            <person name="Gilroy R."/>
            <person name="Ravi A."/>
            <person name="Getino M."/>
            <person name="Pursley I."/>
            <person name="Horton D.L."/>
            <person name="Alikhan N.F."/>
            <person name="Baker D."/>
            <person name="Gharbi K."/>
            <person name="Hall N."/>
            <person name="Watson M."/>
            <person name="Adriaenssens E.M."/>
            <person name="Foster-Nyarko E."/>
            <person name="Jarju S."/>
            <person name="Secka A."/>
            <person name="Antonio M."/>
            <person name="Oren A."/>
            <person name="Chaudhuri R.R."/>
            <person name="La Ragione R."/>
            <person name="Hildebrand F."/>
            <person name="Pallen M.J."/>
        </authorList>
    </citation>
    <scope>NUCLEOTIDE SEQUENCE</scope>
    <source>
        <strain evidence="6">CHK189-11263</strain>
    </source>
</reference>
<evidence type="ECO:0000256" key="2">
    <source>
        <dbReference type="ARBA" id="ARBA00022723"/>
    </source>
</evidence>
<evidence type="ECO:0000256" key="4">
    <source>
        <dbReference type="ARBA" id="ARBA00023014"/>
    </source>
</evidence>
<dbReference type="PANTHER" id="PTHR43687">
    <property type="entry name" value="ADENYLYLSULFATE REDUCTASE, BETA SUBUNIT"/>
    <property type="match status" value="1"/>
</dbReference>
<dbReference type="GO" id="GO:0051539">
    <property type="term" value="F:4 iron, 4 sulfur cluster binding"/>
    <property type="evidence" value="ECO:0007669"/>
    <property type="project" value="UniProtKB-KW"/>
</dbReference>
<dbReference type="InterPro" id="IPR017900">
    <property type="entry name" value="4Fe4S_Fe_S_CS"/>
</dbReference>
<evidence type="ECO:0000256" key="1">
    <source>
        <dbReference type="ARBA" id="ARBA00022485"/>
    </source>
</evidence>
<dbReference type="InterPro" id="IPR017896">
    <property type="entry name" value="4Fe4S_Fe-S-bd"/>
</dbReference>
<accession>A0A9D2S4T6</accession>
<dbReference type="InterPro" id="IPR029039">
    <property type="entry name" value="Flavoprotein-like_sf"/>
</dbReference>
<dbReference type="EMBL" id="DWYC01000052">
    <property type="protein sequence ID" value="HJB56983.1"/>
    <property type="molecule type" value="Genomic_DNA"/>
</dbReference>
<dbReference type="InterPro" id="IPR050572">
    <property type="entry name" value="Fe-S_Ferredoxin"/>
</dbReference>
<evidence type="ECO:0000256" key="3">
    <source>
        <dbReference type="ARBA" id="ARBA00023004"/>
    </source>
</evidence>
<dbReference type="Gene3D" id="3.30.70.20">
    <property type="match status" value="1"/>
</dbReference>
<gene>
    <name evidence="6" type="ORF">H9714_05480</name>
</gene>
<protein>
    <submittedName>
        <fullName evidence="6">4Fe-4S binding protein</fullName>
    </submittedName>
</protein>
<dbReference type="SUPFAM" id="SSF54862">
    <property type="entry name" value="4Fe-4S ferredoxins"/>
    <property type="match status" value="1"/>
</dbReference>
<dbReference type="PROSITE" id="PS51379">
    <property type="entry name" value="4FE4S_FER_2"/>
    <property type="match status" value="2"/>
</dbReference>
<dbReference type="AlphaFoldDB" id="A0A9D2S4T6"/>
<proteinExistence type="predicted"/>
<keyword evidence="1" id="KW-0004">4Fe-4S</keyword>
<comment type="caution">
    <text evidence="6">The sequence shown here is derived from an EMBL/GenBank/DDBJ whole genome shotgun (WGS) entry which is preliminary data.</text>
</comment>